<dbReference type="Proteomes" id="UP000654075">
    <property type="component" value="Unassembled WGS sequence"/>
</dbReference>
<feature type="non-terminal residue" evidence="1">
    <location>
        <position position="89"/>
    </location>
</feature>
<dbReference type="EMBL" id="CAJNNV010032939">
    <property type="protein sequence ID" value="CAE8641587.1"/>
    <property type="molecule type" value="Genomic_DNA"/>
</dbReference>
<dbReference type="InterPro" id="IPR011989">
    <property type="entry name" value="ARM-like"/>
</dbReference>
<dbReference type="AlphaFoldDB" id="A0A813HV34"/>
<organism evidence="1 2">
    <name type="scientific">Polarella glacialis</name>
    <name type="common">Dinoflagellate</name>
    <dbReference type="NCBI Taxonomy" id="89957"/>
    <lineage>
        <taxon>Eukaryota</taxon>
        <taxon>Sar</taxon>
        <taxon>Alveolata</taxon>
        <taxon>Dinophyceae</taxon>
        <taxon>Suessiales</taxon>
        <taxon>Suessiaceae</taxon>
        <taxon>Polarella</taxon>
    </lineage>
</organism>
<evidence type="ECO:0000313" key="1">
    <source>
        <dbReference type="EMBL" id="CAE8641587.1"/>
    </source>
</evidence>
<protein>
    <submittedName>
        <fullName evidence="1">Uncharacterized protein</fullName>
    </submittedName>
</protein>
<accession>A0A813HV34</accession>
<keyword evidence="2" id="KW-1185">Reference proteome</keyword>
<reference evidence="1" key="1">
    <citation type="submission" date="2021-02" db="EMBL/GenBank/DDBJ databases">
        <authorList>
            <person name="Dougan E. K."/>
            <person name="Rhodes N."/>
            <person name="Thang M."/>
            <person name="Chan C."/>
        </authorList>
    </citation>
    <scope>NUCLEOTIDE SEQUENCE</scope>
</reference>
<comment type="caution">
    <text evidence="1">The sequence shown here is derived from an EMBL/GenBank/DDBJ whole genome shotgun (WGS) entry which is preliminary data.</text>
</comment>
<name>A0A813HV34_POLGL</name>
<dbReference type="Gene3D" id="1.25.10.10">
    <property type="entry name" value="Leucine-rich Repeat Variant"/>
    <property type="match status" value="1"/>
</dbReference>
<feature type="non-terminal residue" evidence="1">
    <location>
        <position position="1"/>
    </location>
</feature>
<evidence type="ECO:0000313" key="2">
    <source>
        <dbReference type="Proteomes" id="UP000654075"/>
    </source>
</evidence>
<proteinExistence type="predicted"/>
<dbReference type="OrthoDB" id="27218at2759"/>
<gene>
    <name evidence="1" type="ORF">PGLA1383_LOCUS56207</name>
</gene>
<sequence>AIGHMISAANAENKERLVALLMGLFNEKWASILRGLSSAGSLELFVQNQQVLRDISLILRVNERMVSAVGAACHSQLAGIYFDMLKIYK</sequence>